<comment type="similarity">
    <text evidence="1">In the C-terminal section; belongs to the class-I pyridoxal-phosphate-dependent aminotransferase family.</text>
</comment>
<feature type="domain" description="HTH gntR-type" evidence="6">
    <location>
        <begin position="28"/>
        <end position="96"/>
    </location>
</feature>
<dbReference type="InterPro" id="IPR051446">
    <property type="entry name" value="HTH_trans_reg/aminotransferase"/>
</dbReference>
<dbReference type="Gene3D" id="1.10.10.10">
    <property type="entry name" value="Winged helix-like DNA-binding domain superfamily/Winged helix DNA-binding domain"/>
    <property type="match status" value="1"/>
</dbReference>
<keyword evidence="2" id="KW-0663">Pyridoxal phosphate</keyword>
<dbReference type="AlphaFoldDB" id="A0A401UZ40"/>
<dbReference type="CDD" id="cd07377">
    <property type="entry name" value="WHTH_GntR"/>
    <property type="match status" value="1"/>
</dbReference>
<dbReference type="SUPFAM" id="SSF46785">
    <property type="entry name" value="Winged helix' DNA-binding domain"/>
    <property type="match status" value="1"/>
</dbReference>
<dbReference type="InterPro" id="IPR000524">
    <property type="entry name" value="Tscrpt_reg_HTH_GntR"/>
</dbReference>
<dbReference type="EMBL" id="BHYL01000107">
    <property type="protein sequence ID" value="GCD19961.1"/>
    <property type="molecule type" value="Genomic_DNA"/>
</dbReference>
<dbReference type="Pfam" id="PF00392">
    <property type="entry name" value="GntR"/>
    <property type="match status" value="1"/>
</dbReference>
<evidence type="ECO:0000256" key="5">
    <source>
        <dbReference type="ARBA" id="ARBA00023163"/>
    </source>
</evidence>
<dbReference type="InterPro" id="IPR036388">
    <property type="entry name" value="WH-like_DNA-bd_sf"/>
</dbReference>
<dbReference type="PROSITE" id="PS50949">
    <property type="entry name" value="HTH_GNTR"/>
    <property type="match status" value="1"/>
</dbReference>
<keyword evidence="5" id="KW-0804">Transcription</keyword>
<dbReference type="RefSeq" id="WP_124342478.1">
    <property type="nucleotide sequence ID" value="NZ_BHYL01000107.1"/>
</dbReference>
<dbReference type="PANTHER" id="PTHR46577:SF1">
    <property type="entry name" value="HTH-TYPE TRANSCRIPTIONAL REGULATORY PROTEIN GABR"/>
    <property type="match status" value="1"/>
</dbReference>
<reference evidence="7 8" key="1">
    <citation type="submission" date="2018-11" db="EMBL/GenBank/DDBJ databases">
        <title>Draft genome sequence of Cellulomonas takizawaensis strain TKZ-21.</title>
        <authorList>
            <person name="Yamamura H."/>
            <person name="Hayashi T."/>
            <person name="Hamada M."/>
            <person name="Serisawa Y."/>
            <person name="Matsuyama K."/>
            <person name="Nakagawa Y."/>
            <person name="Otoguro M."/>
            <person name="Yanagida F."/>
            <person name="Hayakawa M."/>
        </authorList>
    </citation>
    <scope>NUCLEOTIDE SEQUENCE [LARGE SCALE GENOMIC DNA]</scope>
    <source>
        <strain evidence="7 8">TKZ-21</strain>
    </source>
</reference>
<name>A0A401UZ40_9CELL</name>
<dbReference type="SMART" id="SM00345">
    <property type="entry name" value="HTH_GNTR"/>
    <property type="match status" value="1"/>
</dbReference>
<comment type="caution">
    <text evidence="7">The sequence shown here is derived from an EMBL/GenBank/DDBJ whole genome shotgun (WGS) entry which is preliminary data.</text>
</comment>
<keyword evidence="3" id="KW-0805">Transcription regulation</keyword>
<dbReference type="SUPFAM" id="SSF53383">
    <property type="entry name" value="PLP-dependent transferases"/>
    <property type="match status" value="1"/>
</dbReference>
<evidence type="ECO:0000313" key="8">
    <source>
        <dbReference type="Proteomes" id="UP000288246"/>
    </source>
</evidence>
<dbReference type="PRINTS" id="PR00035">
    <property type="entry name" value="HTHGNTR"/>
</dbReference>
<dbReference type="InterPro" id="IPR015421">
    <property type="entry name" value="PyrdxlP-dep_Trfase_major"/>
</dbReference>
<dbReference type="OrthoDB" id="199743at2"/>
<dbReference type="GO" id="GO:0030170">
    <property type="term" value="F:pyridoxal phosphate binding"/>
    <property type="evidence" value="ECO:0007669"/>
    <property type="project" value="InterPro"/>
</dbReference>
<dbReference type="PANTHER" id="PTHR46577">
    <property type="entry name" value="HTH-TYPE TRANSCRIPTIONAL REGULATORY PROTEIN GABR"/>
    <property type="match status" value="1"/>
</dbReference>
<proteinExistence type="inferred from homology"/>
<evidence type="ECO:0000313" key="7">
    <source>
        <dbReference type="EMBL" id="GCD19961.1"/>
    </source>
</evidence>
<gene>
    <name evidence="7" type="ORF">CTKZ_15230</name>
</gene>
<accession>A0A401UZ40</accession>
<dbReference type="GO" id="GO:0003677">
    <property type="term" value="F:DNA binding"/>
    <property type="evidence" value="ECO:0007669"/>
    <property type="project" value="UniProtKB-KW"/>
</dbReference>
<evidence type="ECO:0000256" key="3">
    <source>
        <dbReference type="ARBA" id="ARBA00023015"/>
    </source>
</evidence>
<dbReference type="CDD" id="cd00609">
    <property type="entry name" value="AAT_like"/>
    <property type="match status" value="1"/>
</dbReference>
<dbReference type="InterPro" id="IPR036390">
    <property type="entry name" value="WH_DNA-bd_sf"/>
</dbReference>
<organism evidence="7 8">
    <name type="scientific">Cellulomonas algicola</name>
    <dbReference type="NCBI Taxonomy" id="2071633"/>
    <lineage>
        <taxon>Bacteria</taxon>
        <taxon>Bacillati</taxon>
        <taxon>Actinomycetota</taxon>
        <taxon>Actinomycetes</taxon>
        <taxon>Micrococcales</taxon>
        <taxon>Cellulomonadaceae</taxon>
        <taxon>Cellulomonas</taxon>
    </lineage>
</organism>
<keyword evidence="4" id="KW-0238">DNA-binding</keyword>
<protein>
    <submittedName>
        <fullName evidence="7">GntR family transcriptional regulator</fullName>
    </submittedName>
</protein>
<evidence type="ECO:0000256" key="2">
    <source>
        <dbReference type="ARBA" id="ARBA00022898"/>
    </source>
</evidence>
<evidence type="ECO:0000256" key="4">
    <source>
        <dbReference type="ARBA" id="ARBA00023125"/>
    </source>
</evidence>
<sequence length="486" mass="50537">MTVSDLPTDRRVAGARVARLLGAWQQGGPAYTALADALRAAILSGTLPISTRLPGERELADALGVSRTTATAAYGLLRDEGYLVSRRGSGTVTTLPSGPGARRPMPVLGGVDDDSLTDLSIAAPSAPSALHGAYLAALDALPRHLAGSGYAPLGLPVLREAVARWYTERGTPTSPDQILVTTGAQQAIHLLVAAHAGPGDRVVVEQPTYPHAVDVVRAAGARPVPVPSGADGLDVDLLESTVRQVAPRLVYLIPDHRNPTGTSLDPDQRAAVRAVARRHRTTVVGDEVLTELTIDGDAPASFPGDGSASHVVVAIGSASKSFWGGLRVGWVRAHPDLVSRLASVRAHVDIGTPPLEQLVVAELLACAADVLAARRAVLRERRDLLVGLLREHLPTWDVPVPAGGLSLWVDLGAPVSSALAASALRHGVRLVPGPAFGVDGGLEDHVRVPFAEAPDVLRRGVEGLAAAWGDLGSVTWEPVAPIRAVV</sequence>
<evidence type="ECO:0000259" key="6">
    <source>
        <dbReference type="PROSITE" id="PS50949"/>
    </source>
</evidence>
<dbReference type="Proteomes" id="UP000288246">
    <property type="component" value="Unassembled WGS sequence"/>
</dbReference>
<dbReference type="InterPro" id="IPR015424">
    <property type="entry name" value="PyrdxlP-dep_Trfase"/>
</dbReference>
<dbReference type="Gene3D" id="3.40.640.10">
    <property type="entry name" value="Type I PLP-dependent aspartate aminotransferase-like (Major domain)"/>
    <property type="match status" value="1"/>
</dbReference>
<keyword evidence="8" id="KW-1185">Reference proteome</keyword>
<dbReference type="Pfam" id="PF00155">
    <property type="entry name" value="Aminotran_1_2"/>
    <property type="match status" value="1"/>
</dbReference>
<dbReference type="GO" id="GO:0003700">
    <property type="term" value="F:DNA-binding transcription factor activity"/>
    <property type="evidence" value="ECO:0007669"/>
    <property type="project" value="InterPro"/>
</dbReference>
<dbReference type="InterPro" id="IPR004839">
    <property type="entry name" value="Aminotransferase_I/II_large"/>
</dbReference>
<evidence type="ECO:0000256" key="1">
    <source>
        <dbReference type="ARBA" id="ARBA00005384"/>
    </source>
</evidence>